<proteinExistence type="predicted"/>
<reference evidence="3" key="1">
    <citation type="submission" date="2013-04" db="EMBL/GenBank/DDBJ databases">
        <title>The Genome Sequence of Fonticula alba ATCC 38817.</title>
        <authorList>
            <consortium name="The Broad Institute Genomics Platform"/>
            <person name="Russ C."/>
            <person name="Cuomo C."/>
            <person name="Burger G."/>
            <person name="Gray M.W."/>
            <person name="Holland P.W.H."/>
            <person name="King N."/>
            <person name="Lang F.B.F."/>
            <person name="Roger A.J."/>
            <person name="Ruiz-Trillo I."/>
            <person name="Brown M."/>
            <person name="Walker B."/>
            <person name="Young S."/>
            <person name="Zeng Q."/>
            <person name="Gargeya S."/>
            <person name="Fitzgerald M."/>
            <person name="Haas B."/>
            <person name="Abouelleil A."/>
            <person name="Allen A.W."/>
            <person name="Alvarado L."/>
            <person name="Arachchi H.M."/>
            <person name="Berlin A.M."/>
            <person name="Chapman S.B."/>
            <person name="Gainer-Dewar J."/>
            <person name="Goldberg J."/>
            <person name="Griggs A."/>
            <person name="Gujja S."/>
            <person name="Hansen M."/>
            <person name="Howarth C."/>
            <person name="Imamovic A."/>
            <person name="Ireland A."/>
            <person name="Larimer J."/>
            <person name="McCowan C."/>
            <person name="Murphy C."/>
            <person name="Pearson M."/>
            <person name="Poon T.W."/>
            <person name="Priest M."/>
            <person name="Roberts A."/>
            <person name="Saif S."/>
            <person name="Shea T."/>
            <person name="Sisk P."/>
            <person name="Sykes S."/>
            <person name="Wortman J."/>
            <person name="Nusbaum C."/>
            <person name="Birren B."/>
        </authorList>
    </citation>
    <scope>NUCLEOTIDE SEQUENCE [LARGE SCALE GENOMIC DNA]</scope>
    <source>
        <strain evidence="3">ATCC 38817</strain>
    </source>
</reference>
<feature type="domain" description="Far11/STRP C-terminal" evidence="2">
    <location>
        <begin position="473"/>
        <end position="1029"/>
    </location>
</feature>
<dbReference type="SMART" id="SM01293">
    <property type="entry name" value="DUF3402"/>
    <property type="match status" value="1"/>
</dbReference>
<organism evidence="3">
    <name type="scientific">Fonticula alba</name>
    <name type="common">Slime mold</name>
    <dbReference type="NCBI Taxonomy" id="691883"/>
    <lineage>
        <taxon>Eukaryota</taxon>
        <taxon>Rotosphaerida</taxon>
        <taxon>Fonticulaceae</taxon>
        <taxon>Fonticula</taxon>
    </lineage>
</organism>
<dbReference type="Proteomes" id="UP000030693">
    <property type="component" value="Unassembled WGS sequence"/>
</dbReference>
<feature type="compositionally biased region" description="Low complexity" evidence="1">
    <location>
        <begin position="891"/>
        <end position="921"/>
    </location>
</feature>
<evidence type="ECO:0000259" key="2">
    <source>
        <dbReference type="SMART" id="SM01293"/>
    </source>
</evidence>
<feature type="region of interest" description="Disordered" evidence="1">
    <location>
        <begin position="876"/>
        <end position="921"/>
    </location>
</feature>
<evidence type="ECO:0000256" key="1">
    <source>
        <dbReference type="SAM" id="MobiDB-lite"/>
    </source>
</evidence>
<dbReference type="InterPro" id="IPR040185">
    <property type="entry name" value="Far11/STRP"/>
</dbReference>
<accession>A0A058ZB40</accession>
<dbReference type="EMBL" id="KB932202">
    <property type="protein sequence ID" value="KCV71640.1"/>
    <property type="molecule type" value="Genomic_DNA"/>
</dbReference>
<dbReference type="RefSeq" id="XP_009493218.1">
    <property type="nucleotide sequence ID" value="XM_009494943.1"/>
</dbReference>
<dbReference type="OrthoDB" id="18234at2759"/>
<feature type="compositionally biased region" description="Gly residues" evidence="1">
    <location>
        <begin position="617"/>
        <end position="633"/>
    </location>
</feature>
<keyword evidence="4" id="KW-1185">Reference proteome</keyword>
<evidence type="ECO:0000313" key="3">
    <source>
        <dbReference type="EMBL" id="KCV71640.1"/>
    </source>
</evidence>
<dbReference type="InterPro" id="IPR021819">
    <property type="entry name" value="Far11/STRP_C"/>
</dbReference>
<name>A0A058ZB40_FONAL</name>
<dbReference type="STRING" id="691883.A0A058ZB40"/>
<sequence>MSGSHQPIMGSSSRLSVSDTMTQLKELIVAGRSKAKEKQPSFDPFVYHDDLPTLDDRVNVLFAYADRPRIMKIVELSNAGFGESWGTLSDRDKVKTIKTHLTRLALSSSDFGESQSVRKLSDSLLEPTVINSTYFFLAAAAGLLPSPTSVEAHRQAIRSNCHLITISTVSVSNPDGQMLPARGFVVLASRLESHLRVLNRFATAAPGPPEADIPEADLDRHWEQVADLCTILSALLAGADRSCMEDVFSPGSRAASDQPEVWATDPGLAREARAPLPGRTRSLFIILAEALIVQSSVRSRAPGSGSSPQSASRRYPDSMPLRRVLFLLRALLHASFGQHAGEWSHLMDHARMRAGLAPRRRVEAPPGTSTTMCECLALPASAALDHASPVVRPALGVYTKNSRRERVRFAQVTAARFYGVEPPPGPNDQGTPVADQLLEQHCLCVALGRRGCTHCPERCGGGVFRDPLYATLPRSVQVSLATLARNQYTSLHSLTIENFLRNLRNASSENAPLPEPSDQYSGHLPFAAPWWEGLVPPRPTGAAAGPSGRSLMAERLDALHTFFSQLIPFAPGLIVLLETLLLASLPSTTSYVNDSNIMGELRYARRHSIFTGERGDAGTGGGSSGGSGFGGSGSSSNSGSFQGSLPDMVDELRQRELVAYATTGLLLTLLKLAKISHGLLFEYFTHMLVKNNGILLVIKFLRQNMGTYITSKGDIPELNFLNISTNWEGTYSKSCWAEDGSGSGSVVPSSSSPLTVGGASRGNSINLTGIPANLASGVANRSRGNSLSLTGGLPLNLMSAAAAAAAAPAPAAASAMRNQYVSFRNASTVLVLLRLLQKMTKNQPARIALLYQTKVDDVLRRLLKLPVILSFSPYTRRRGPRPGMEAAEGGSAPDSPADATSAVAAPTTAESSAGDAPAASTTTASPFERYALKIILSMLPLLGRTWVHQHMRILSGVFYNVPMRLGVERVLFCAPAGGIGVPGLNDSQRRQLDTLELAHTLQTYLYDSDPDGERVYDEMLDLPDWEDGTPSADPVDDPDNLKSLAALYAAALERDYLIGVENAGMGHTLTAHLPSADAAAAAIPGGPAGQADMLSLDEFMGSGIGTGEESVNLTASTDSSFQLDRMLADMPDLDEADMMASMAAGGGDLELWLEREVFAGAYSAEWAQFLHGQPADGAGGGLAAMALRPGIDLSELPPDPQQAAWNRVV</sequence>
<evidence type="ECO:0000313" key="4">
    <source>
        <dbReference type="Proteomes" id="UP000030693"/>
    </source>
</evidence>
<dbReference type="GO" id="GO:0005829">
    <property type="term" value="C:cytosol"/>
    <property type="evidence" value="ECO:0007669"/>
    <property type="project" value="TreeGrafter"/>
</dbReference>
<gene>
    <name evidence="3" type="ORF">H696_01057</name>
</gene>
<dbReference type="GO" id="GO:0007010">
    <property type="term" value="P:cytoskeleton organization"/>
    <property type="evidence" value="ECO:0007669"/>
    <property type="project" value="TreeGrafter"/>
</dbReference>
<dbReference type="GeneID" id="20525782"/>
<dbReference type="Pfam" id="PF11882">
    <property type="entry name" value="DUF3402"/>
    <property type="match status" value="1"/>
</dbReference>
<dbReference type="PANTHER" id="PTHR13239">
    <property type="entry name" value="PROTEIN REQUIRED FOR HYPHAL ANASTOMOSIS HAM-2"/>
    <property type="match status" value="1"/>
</dbReference>
<feature type="region of interest" description="Disordered" evidence="1">
    <location>
        <begin position="612"/>
        <end position="642"/>
    </location>
</feature>
<dbReference type="AlphaFoldDB" id="A0A058ZB40"/>
<dbReference type="PANTHER" id="PTHR13239:SF4">
    <property type="entry name" value="AT25231P"/>
    <property type="match status" value="1"/>
</dbReference>
<protein>
    <recommendedName>
        <fullName evidence="2">Far11/STRP C-terminal domain-containing protein</fullName>
    </recommendedName>
</protein>